<evidence type="ECO:0000313" key="4">
    <source>
        <dbReference type="EMBL" id="RKN40031.1"/>
    </source>
</evidence>
<protein>
    <submittedName>
        <fullName evidence="4">EF-hand domain-containing protein</fullName>
    </submittedName>
</protein>
<dbReference type="EMBL" id="RBAL01000011">
    <property type="protein sequence ID" value="RKN40031.1"/>
    <property type="molecule type" value="Genomic_DNA"/>
</dbReference>
<feature type="domain" description="EF-hand" evidence="3">
    <location>
        <begin position="104"/>
        <end position="134"/>
    </location>
</feature>
<dbReference type="Pfam" id="PF13202">
    <property type="entry name" value="EF-hand_5"/>
    <property type="match status" value="2"/>
</dbReference>
<organism evidence="4 5">
    <name type="scientific">Streptomyces hoynatensis</name>
    <dbReference type="NCBI Taxonomy" id="1141874"/>
    <lineage>
        <taxon>Bacteria</taxon>
        <taxon>Bacillati</taxon>
        <taxon>Actinomycetota</taxon>
        <taxon>Actinomycetes</taxon>
        <taxon>Kitasatosporales</taxon>
        <taxon>Streptomycetaceae</taxon>
        <taxon>Streptomyces</taxon>
    </lineage>
</organism>
<evidence type="ECO:0000259" key="3">
    <source>
        <dbReference type="PROSITE" id="PS50222"/>
    </source>
</evidence>
<dbReference type="PANTHER" id="PTHR10827">
    <property type="entry name" value="RETICULOCALBIN"/>
    <property type="match status" value="1"/>
</dbReference>
<dbReference type="RefSeq" id="WP_120681373.1">
    <property type="nucleotide sequence ID" value="NZ_RBAL01000011.1"/>
</dbReference>
<evidence type="ECO:0000256" key="2">
    <source>
        <dbReference type="ARBA" id="ARBA00022737"/>
    </source>
</evidence>
<dbReference type="CDD" id="cd00051">
    <property type="entry name" value="EFh"/>
    <property type="match status" value="1"/>
</dbReference>
<evidence type="ECO:0000256" key="1">
    <source>
        <dbReference type="ARBA" id="ARBA00022723"/>
    </source>
</evidence>
<gene>
    <name evidence="4" type="ORF">D7294_19080</name>
</gene>
<dbReference type="SMART" id="SM00054">
    <property type="entry name" value="EFh"/>
    <property type="match status" value="3"/>
</dbReference>
<dbReference type="InterPro" id="IPR002048">
    <property type="entry name" value="EF_hand_dom"/>
</dbReference>
<feature type="domain" description="EF-hand" evidence="3">
    <location>
        <begin position="135"/>
        <end position="170"/>
    </location>
</feature>
<evidence type="ECO:0000313" key="5">
    <source>
        <dbReference type="Proteomes" id="UP000272474"/>
    </source>
</evidence>
<reference evidence="4 5" key="1">
    <citation type="journal article" date="2014" name="Int. J. Syst. Evol. Microbiol.">
        <title>Streptomyces hoynatensis sp. nov., isolated from deep marine sediment.</title>
        <authorList>
            <person name="Veyisoglu A."/>
            <person name="Sahin N."/>
        </authorList>
    </citation>
    <scope>NUCLEOTIDE SEQUENCE [LARGE SCALE GENOMIC DNA]</scope>
    <source>
        <strain evidence="4 5">KCTC 29097</strain>
    </source>
</reference>
<dbReference type="SUPFAM" id="SSF47473">
    <property type="entry name" value="EF-hand"/>
    <property type="match status" value="1"/>
</dbReference>
<dbReference type="PROSITE" id="PS00018">
    <property type="entry name" value="EF_HAND_1"/>
    <property type="match status" value="3"/>
</dbReference>
<proteinExistence type="predicted"/>
<dbReference type="InterPro" id="IPR018247">
    <property type="entry name" value="EF_Hand_1_Ca_BS"/>
</dbReference>
<feature type="domain" description="EF-hand" evidence="3">
    <location>
        <begin position="69"/>
        <end position="92"/>
    </location>
</feature>
<dbReference type="Proteomes" id="UP000272474">
    <property type="component" value="Unassembled WGS sequence"/>
</dbReference>
<keyword evidence="5" id="KW-1185">Reference proteome</keyword>
<name>A0A3A9YV98_9ACTN</name>
<dbReference type="OrthoDB" id="465673at2"/>
<keyword evidence="1" id="KW-0479">Metal-binding</keyword>
<accession>A0A3A9YV98</accession>
<dbReference type="PROSITE" id="PS50222">
    <property type="entry name" value="EF_HAND_2"/>
    <property type="match status" value="3"/>
</dbReference>
<keyword evidence="2" id="KW-0677">Repeat</keyword>
<dbReference type="Gene3D" id="1.10.238.10">
    <property type="entry name" value="EF-hand"/>
    <property type="match status" value="1"/>
</dbReference>
<dbReference type="InterPro" id="IPR011992">
    <property type="entry name" value="EF-hand-dom_pair"/>
</dbReference>
<dbReference type="PANTHER" id="PTHR10827:SF98">
    <property type="entry name" value="45 KDA CALCIUM-BINDING PROTEIN"/>
    <property type="match status" value="1"/>
</dbReference>
<sequence>MTDQEFISAKIGVGFDYLDRDGNGVLTEADHVLMGRGVAQGLGYGPGSPEEQAVIDAYLGIWRDLHLPMDADGDGRISREEFIASTSSLAGDAERADAVLGGLAERIADLADRDGDGEVDLAEYTAFIRGQAPGLSPEEVHEAFGHLDRDGDGRLTRAELRDAVVEYFTSPDPNAPGNWYFGSPAARR</sequence>
<comment type="caution">
    <text evidence="4">The sequence shown here is derived from an EMBL/GenBank/DDBJ whole genome shotgun (WGS) entry which is preliminary data.</text>
</comment>
<dbReference type="AlphaFoldDB" id="A0A3A9YV98"/>
<dbReference type="GO" id="GO:0005509">
    <property type="term" value="F:calcium ion binding"/>
    <property type="evidence" value="ECO:0007669"/>
    <property type="project" value="InterPro"/>
</dbReference>
<dbReference type="Pfam" id="PF13405">
    <property type="entry name" value="EF-hand_6"/>
    <property type="match status" value="1"/>
</dbReference>